<sequence>VINQPSSTSAGGSLFNGFAPTTTLGCGTWGNNIISENFTYKHMINISRIGYYLKDKPVPTDEAIWAD</sequence>
<dbReference type="Proteomes" id="UP001407405">
    <property type="component" value="Unassembled WGS sequence"/>
</dbReference>
<dbReference type="InterPro" id="IPR016163">
    <property type="entry name" value="Ald_DH_C"/>
</dbReference>
<keyword evidence="2" id="KW-1185">Reference proteome</keyword>
<organism evidence="1 2">
    <name type="scientific">Anoxynatronum sibiricum</name>
    <dbReference type="NCBI Taxonomy" id="210623"/>
    <lineage>
        <taxon>Bacteria</taxon>
        <taxon>Bacillati</taxon>
        <taxon>Bacillota</taxon>
        <taxon>Clostridia</taxon>
        <taxon>Eubacteriales</taxon>
        <taxon>Clostridiaceae</taxon>
        <taxon>Anoxynatronum</taxon>
    </lineage>
</organism>
<dbReference type="EMBL" id="JBCITM010000051">
    <property type="protein sequence ID" value="MEN1762298.1"/>
    <property type="molecule type" value="Genomic_DNA"/>
</dbReference>
<gene>
    <name evidence="1" type="ORF">AAIG11_17705</name>
</gene>
<dbReference type="Gene3D" id="3.40.605.10">
    <property type="entry name" value="Aldehyde Dehydrogenase, Chain A, domain 1"/>
    <property type="match status" value="1"/>
</dbReference>
<dbReference type="Gene3D" id="3.40.309.10">
    <property type="entry name" value="Aldehyde Dehydrogenase, Chain A, domain 2"/>
    <property type="match status" value="1"/>
</dbReference>
<feature type="non-terminal residue" evidence="1">
    <location>
        <position position="1"/>
    </location>
</feature>
<reference evidence="1 2" key="1">
    <citation type="submission" date="2024-04" db="EMBL/GenBank/DDBJ databases">
        <title>Genome sequencing and metabolic network reconstruction of aminoacids and betaine degradation by Anoxynatronum sibiricum.</title>
        <authorList>
            <person name="Detkova E.N."/>
            <person name="Boltjanskaja Y.V."/>
            <person name="Mardanov A.V."/>
            <person name="Kevbrin V."/>
        </authorList>
    </citation>
    <scope>NUCLEOTIDE SEQUENCE [LARGE SCALE GENOMIC DNA]</scope>
    <source>
        <strain evidence="1 2">Z-7981</strain>
    </source>
</reference>
<evidence type="ECO:0000313" key="1">
    <source>
        <dbReference type="EMBL" id="MEN1762298.1"/>
    </source>
</evidence>
<evidence type="ECO:0000313" key="2">
    <source>
        <dbReference type="Proteomes" id="UP001407405"/>
    </source>
</evidence>
<proteinExistence type="predicted"/>
<accession>A0ABU9VYP6</accession>
<protein>
    <submittedName>
        <fullName evidence="1">Succinate-semialdehyde dehydrogenase</fullName>
    </submittedName>
</protein>
<dbReference type="InterPro" id="IPR016162">
    <property type="entry name" value="Ald_DH_N"/>
</dbReference>
<name>A0ABU9VYP6_9CLOT</name>
<comment type="caution">
    <text evidence="1">The sequence shown here is derived from an EMBL/GenBank/DDBJ whole genome shotgun (WGS) entry which is preliminary data.</text>
</comment>